<keyword evidence="2" id="KW-1185">Reference proteome</keyword>
<gene>
    <name evidence="1" type="ORF">GJJ30_10585</name>
</gene>
<dbReference type="EMBL" id="WJXZ01000006">
    <property type="protein sequence ID" value="MRS61733.1"/>
    <property type="molecule type" value="Genomic_DNA"/>
</dbReference>
<dbReference type="AlphaFoldDB" id="A0A7K0EIR6"/>
<protein>
    <submittedName>
        <fullName evidence="1">Uncharacterized protein</fullName>
    </submittedName>
</protein>
<reference evidence="1 2" key="1">
    <citation type="journal article" date="2018" name="Antonie Van Leeuwenhoek">
        <title>Larkinella terrae sp. nov., isolated from soil on Jeju Island, South Korea.</title>
        <authorList>
            <person name="Ten L.N."/>
            <person name="Jeon J."/>
            <person name="Park S.J."/>
            <person name="Park S."/>
            <person name="Lee S.Y."/>
            <person name="Kim M.K."/>
            <person name="Jung H.Y."/>
        </authorList>
    </citation>
    <scope>NUCLEOTIDE SEQUENCE [LARGE SCALE GENOMIC DNA]</scope>
    <source>
        <strain evidence="1 2">KCTC 52001</strain>
    </source>
</reference>
<sequence>MKTASKNYTNAQLDLLYGQIKDTKYSLEVHEVLKEWVKTGKIAKKFKHIDQNKIRLVVFTVAKKFSTKELKVTTTNSDYYIEEVWDAVVEVIKRRKAKSFEKAAQIEEALA</sequence>
<dbReference type="Proteomes" id="UP000441754">
    <property type="component" value="Unassembled WGS sequence"/>
</dbReference>
<evidence type="ECO:0000313" key="2">
    <source>
        <dbReference type="Proteomes" id="UP000441754"/>
    </source>
</evidence>
<accession>A0A7K0EIR6</accession>
<comment type="caution">
    <text evidence="1">The sequence shown here is derived from an EMBL/GenBank/DDBJ whole genome shotgun (WGS) entry which is preliminary data.</text>
</comment>
<dbReference type="OrthoDB" id="9985355at2"/>
<dbReference type="RefSeq" id="WP_154175125.1">
    <property type="nucleotide sequence ID" value="NZ_WJXZ01000006.1"/>
</dbReference>
<organism evidence="1 2">
    <name type="scientific">Larkinella terrae</name>
    <dbReference type="NCBI Taxonomy" id="2025311"/>
    <lineage>
        <taxon>Bacteria</taxon>
        <taxon>Pseudomonadati</taxon>
        <taxon>Bacteroidota</taxon>
        <taxon>Cytophagia</taxon>
        <taxon>Cytophagales</taxon>
        <taxon>Spirosomataceae</taxon>
        <taxon>Larkinella</taxon>
    </lineage>
</organism>
<name>A0A7K0EIR6_9BACT</name>
<proteinExistence type="predicted"/>
<evidence type="ECO:0000313" key="1">
    <source>
        <dbReference type="EMBL" id="MRS61733.1"/>
    </source>
</evidence>